<comment type="caution">
    <text evidence="1">The sequence shown here is derived from an EMBL/GenBank/DDBJ whole genome shotgun (WGS) entry which is preliminary data.</text>
</comment>
<dbReference type="PANTHER" id="PTHR33067:SF9">
    <property type="entry name" value="RNA-DIRECTED DNA POLYMERASE"/>
    <property type="match status" value="1"/>
</dbReference>
<evidence type="ECO:0000313" key="2">
    <source>
        <dbReference type="Proteomes" id="UP000257109"/>
    </source>
</evidence>
<dbReference type="InterPro" id="IPR021109">
    <property type="entry name" value="Peptidase_aspartic_dom_sf"/>
</dbReference>
<feature type="non-terminal residue" evidence="1">
    <location>
        <position position="1"/>
    </location>
</feature>
<proteinExistence type="predicted"/>
<dbReference type="AlphaFoldDB" id="A0A371HBW3"/>
<accession>A0A371HBW3</accession>
<name>A0A371HBW3_MUCPR</name>
<dbReference type="Gene3D" id="2.40.70.10">
    <property type="entry name" value="Acid Proteases"/>
    <property type="match status" value="1"/>
</dbReference>
<dbReference type="Proteomes" id="UP000257109">
    <property type="component" value="Unassembled WGS sequence"/>
</dbReference>
<sequence>MMTSLLDHNKPYQRNAETPKFSLSTIGDCTFVDTMLDLEASINVMPTSIYKSLNSGDLEPTRMTIQLENRSVVQPLGVFEDVLDMFGDYREGFNIFEAMKHPTKDLTLFGIDIIDGLVEEHMQLDTDNDGFLIFARDTNVFNWLGSITDEAEYDNLWEVHNLFDSEDDIADLANLGYEAKFFDLFDQVCKYEELEYSKRAKVQVVETKKSLSAQVAIIFTAKYDSAN</sequence>
<gene>
    <name evidence="1" type="ORF">CR513_16531</name>
</gene>
<evidence type="ECO:0000313" key="1">
    <source>
        <dbReference type="EMBL" id="RDY00299.1"/>
    </source>
</evidence>
<reference evidence="1" key="1">
    <citation type="submission" date="2018-05" db="EMBL/GenBank/DDBJ databases">
        <title>Draft genome of Mucuna pruriens seed.</title>
        <authorList>
            <person name="Nnadi N.E."/>
            <person name="Vos R."/>
            <person name="Hasami M.H."/>
            <person name="Devisetty U.K."/>
            <person name="Aguiy J.C."/>
        </authorList>
    </citation>
    <scope>NUCLEOTIDE SEQUENCE [LARGE SCALE GENOMIC DNA]</scope>
    <source>
        <strain evidence="1">JCA_2017</strain>
    </source>
</reference>
<dbReference type="PANTHER" id="PTHR33067">
    <property type="entry name" value="RNA-DIRECTED DNA POLYMERASE-RELATED"/>
    <property type="match status" value="1"/>
</dbReference>
<keyword evidence="2" id="KW-1185">Reference proteome</keyword>
<organism evidence="1 2">
    <name type="scientific">Mucuna pruriens</name>
    <name type="common">Velvet bean</name>
    <name type="synonym">Dolichos pruriens</name>
    <dbReference type="NCBI Taxonomy" id="157652"/>
    <lineage>
        <taxon>Eukaryota</taxon>
        <taxon>Viridiplantae</taxon>
        <taxon>Streptophyta</taxon>
        <taxon>Embryophyta</taxon>
        <taxon>Tracheophyta</taxon>
        <taxon>Spermatophyta</taxon>
        <taxon>Magnoliopsida</taxon>
        <taxon>eudicotyledons</taxon>
        <taxon>Gunneridae</taxon>
        <taxon>Pentapetalae</taxon>
        <taxon>rosids</taxon>
        <taxon>fabids</taxon>
        <taxon>Fabales</taxon>
        <taxon>Fabaceae</taxon>
        <taxon>Papilionoideae</taxon>
        <taxon>50 kb inversion clade</taxon>
        <taxon>NPAAA clade</taxon>
        <taxon>indigoferoid/millettioid clade</taxon>
        <taxon>Phaseoleae</taxon>
        <taxon>Mucuna</taxon>
    </lineage>
</organism>
<protein>
    <submittedName>
        <fullName evidence="1">Uncharacterized protein</fullName>
    </submittedName>
</protein>
<dbReference type="OrthoDB" id="1934381at2759"/>
<dbReference type="EMBL" id="QJKJ01003032">
    <property type="protein sequence ID" value="RDY00299.1"/>
    <property type="molecule type" value="Genomic_DNA"/>
</dbReference>